<dbReference type="RefSeq" id="WP_265134662.1">
    <property type="nucleotide sequence ID" value="NZ_FXTX01000007.1"/>
</dbReference>
<evidence type="ECO:0008006" key="3">
    <source>
        <dbReference type="Google" id="ProtNLM"/>
    </source>
</evidence>
<comment type="caution">
    <text evidence="1">The sequence shown here is derived from an EMBL/GenBank/DDBJ whole genome shotgun (WGS) entry which is preliminary data.</text>
</comment>
<dbReference type="Proteomes" id="UP001157947">
    <property type="component" value="Unassembled WGS sequence"/>
</dbReference>
<dbReference type="AlphaFoldDB" id="A0AA45WL53"/>
<evidence type="ECO:0000313" key="1">
    <source>
        <dbReference type="EMBL" id="SMP09737.1"/>
    </source>
</evidence>
<evidence type="ECO:0000313" key="2">
    <source>
        <dbReference type="Proteomes" id="UP001157947"/>
    </source>
</evidence>
<dbReference type="EMBL" id="FXTX01000007">
    <property type="protein sequence ID" value="SMP09737.1"/>
    <property type="molecule type" value="Genomic_DNA"/>
</dbReference>
<proteinExistence type="predicted"/>
<sequence>MIINEIFLGINVGDDRSFIVSILDKNKKVVAIHKFWKEGVLWFIDHYKPRLISFDSPIKKNIKIDEFTPEILKEKYSVDLARKIKEFLKFEFADIENIKDKTKKLLIRTDVDKFLSKIIRKDLLAEDTMEGIEQRLYNLSKTGIYLDKNMISKERKMAKRQIRSIISAFCSYSVNNGSYEIENDEEFIVIPKYIYIMRKDRMEAEK</sequence>
<name>A0AA45WL53_9AQUI</name>
<gene>
    <name evidence="1" type="ORF">SAMN06264868_10717</name>
</gene>
<reference evidence="1" key="1">
    <citation type="submission" date="2017-05" db="EMBL/GenBank/DDBJ databases">
        <authorList>
            <person name="Varghese N."/>
            <person name="Submissions S."/>
        </authorList>
    </citation>
    <scope>NUCLEOTIDE SEQUENCE</scope>
    <source>
        <strain evidence="1">DSM 18763</strain>
    </source>
</reference>
<keyword evidence="2" id="KW-1185">Reference proteome</keyword>
<protein>
    <recommendedName>
        <fullName evidence="3">DUF429 domain-containing protein</fullName>
    </recommendedName>
</protein>
<organism evidence="1 2">
    <name type="scientific">Venenivibrio stagnispumantis</name>
    <dbReference type="NCBI Taxonomy" id="407998"/>
    <lineage>
        <taxon>Bacteria</taxon>
        <taxon>Pseudomonadati</taxon>
        <taxon>Aquificota</taxon>
        <taxon>Aquificia</taxon>
        <taxon>Aquificales</taxon>
        <taxon>Hydrogenothermaceae</taxon>
        <taxon>Venenivibrio</taxon>
    </lineage>
</organism>
<accession>A0AA45WL53</accession>